<organism evidence="1 2">
    <name type="scientific">Thermoanaerobacter thermohydrosulfuricus</name>
    <name type="common">Clostridium thermohydrosulfuricum</name>
    <dbReference type="NCBI Taxonomy" id="1516"/>
    <lineage>
        <taxon>Bacteria</taxon>
        <taxon>Bacillati</taxon>
        <taxon>Bacillota</taxon>
        <taxon>Clostridia</taxon>
        <taxon>Thermoanaerobacterales</taxon>
        <taxon>Thermoanaerobacteraceae</taxon>
        <taxon>Thermoanaerobacter</taxon>
    </lineage>
</organism>
<protein>
    <submittedName>
        <fullName evidence="1">Uncharacterized protein</fullName>
    </submittedName>
</protein>
<accession>A0A1G7MU47</accession>
<dbReference type="Proteomes" id="UP000183404">
    <property type="component" value="Unassembled WGS sequence"/>
</dbReference>
<evidence type="ECO:0000313" key="1">
    <source>
        <dbReference type="EMBL" id="SDF65176.1"/>
    </source>
</evidence>
<name>A0A1G7MU47_THETY</name>
<gene>
    <name evidence="1" type="ORF">SAMN04244560_01023</name>
</gene>
<evidence type="ECO:0000313" key="2">
    <source>
        <dbReference type="Proteomes" id="UP000183404"/>
    </source>
</evidence>
<proteinExistence type="predicted"/>
<dbReference type="EMBL" id="FNBS01000019">
    <property type="protein sequence ID" value="SDF65176.1"/>
    <property type="molecule type" value="Genomic_DNA"/>
</dbReference>
<reference evidence="1 2" key="1">
    <citation type="submission" date="2016-10" db="EMBL/GenBank/DDBJ databases">
        <authorList>
            <person name="de Groot N.N."/>
        </authorList>
    </citation>
    <scope>NUCLEOTIDE SEQUENCE [LARGE SCALE GENOMIC DNA]</scope>
    <source>
        <strain evidence="1 2">DSM 569</strain>
    </source>
</reference>
<dbReference type="AlphaFoldDB" id="A0A1G7MU47"/>
<dbReference type="RefSeq" id="WP_074592438.1">
    <property type="nucleotide sequence ID" value="NZ_FNBS01000019.1"/>
</dbReference>
<sequence length="355" mass="41624">MAVKKVSRKFHTYHLELPYINNQRINIRLTVNQKKQIPLKAEIDYSRTTVEPEKAEKLLSDIHWVIKKRNEKEDIISPIITTWEQEDTLIAACLDKKYKVKKASIREQIDLAEDDILEVPDNDRFICWWPDPETWKELEEYLKMAPITELTLPFFSFNEFHKRPDIEANTAAFIEKIQAKESSAKRIENKIKEYKSRRYAEYLHRLKTAALFGIKNNIDVKVTLASVEEALEFFKREKMDPLSNVSWTATTDIFPLMEKYAVEEEVIEPIRSMSGLTAVVYGISYMPKINPVPDAVRIITYAEKKPIFNTIIWFNPIDVETAREESSQIIMDELDRLGVEEIYFEESFLSFKTLA</sequence>